<evidence type="ECO:0000313" key="2">
    <source>
        <dbReference type="Proteomes" id="UP000076722"/>
    </source>
</evidence>
<evidence type="ECO:0000313" key="1">
    <source>
        <dbReference type="EMBL" id="KZS98769.1"/>
    </source>
</evidence>
<dbReference type="Proteomes" id="UP000076722">
    <property type="component" value="Unassembled WGS sequence"/>
</dbReference>
<proteinExistence type="predicted"/>
<name>A0A165AC47_9AGAM</name>
<protein>
    <submittedName>
        <fullName evidence="1">Uncharacterized protein</fullName>
    </submittedName>
</protein>
<accession>A0A165AC47</accession>
<keyword evidence="2" id="KW-1185">Reference proteome</keyword>
<dbReference type="EMBL" id="KV419394">
    <property type="protein sequence ID" value="KZS98769.1"/>
    <property type="molecule type" value="Genomic_DNA"/>
</dbReference>
<sequence length="86" mass="9127">MVRISFGTWSRYLSIPNSNHFKPASAVILNNLCEPGDMGGKNPHNTSTVLCAVGTGKPNQVTLITQFVTSKLNGTPSEGLPHDACS</sequence>
<reference evidence="1 2" key="1">
    <citation type="journal article" date="2016" name="Mol. Biol. Evol.">
        <title>Comparative Genomics of Early-Diverging Mushroom-Forming Fungi Provides Insights into the Origins of Lignocellulose Decay Capabilities.</title>
        <authorList>
            <person name="Nagy L.G."/>
            <person name="Riley R."/>
            <person name="Tritt A."/>
            <person name="Adam C."/>
            <person name="Daum C."/>
            <person name="Floudas D."/>
            <person name="Sun H."/>
            <person name="Yadav J.S."/>
            <person name="Pangilinan J."/>
            <person name="Larsson K.H."/>
            <person name="Matsuura K."/>
            <person name="Barry K."/>
            <person name="Labutti K."/>
            <person name="Kuo R."/>
            <person name="Ohm R.A."/>
            <person name="Bhattacharya S.S."/>
            <person name="Shirouzu T."/>
            <person name="Yoshinaga Y."/>
            <person name="Martin F.M."/>
            <person name="Grigoriev I.V."/>
            <person name="Hibbett D.S."/>
        </authorList>
    </citation>
    <scope>NUCLEOTIDE SEQUENCE [LARGE SCALE GENOMIC DNA]</scope>
    <source>
        <strain evidence="1 2">HHB9708</strain>
    </source>
</reference>
<dbReference type="AlphaFoldDB" id="A0A165AC47"/>
<gene>
    <name evidence="1" type="ORF">SISNIDRAFT_801</name>
</gene>
<organism evidence="1 2">
    <name type="scientific">Sistotremastrum niveocremeum HHB9708</name>
    <dbReference type="NCBI Taxonomy" id="1314777"/>
    <lineage>
        <taxon>Eukaryota</taxon>
        <taxon>Fungi</taxon>
        <taxon>Dikarya</taxon>
        <taxon>Basidiomycota</taxon>
        <taxon>Agaricomycotina</taxon>
        <taxon>Agaricomycetes</taxon>
        <taxon>Sistotremastrales</taxon>
        <taxon>Sistotremastraceae</taxon>
        <taxon>Sertulicium</taxon>
        <taxon>Sertulicium niveocremeum</taxon>
    </lineage>
</organism>